<feature type="non-terminal residue" evidence="5">
    <location>
        <position position="1"/>
    </location>
</feature>
<dbReference type="Pfam" id="PF01420">
    <property type="entry name" value="Methylase_S"/>
    <property type="match status" value="1"/>
</dbReference>
<evidence type="ECO:0000259" key="4">
    <source>
        <dbReference type="Pfam" id="PF01420"/>
    </source>
</evidence>
<keyword evidence="3" id="KW-0238">DNA-binding</keyword>
<dbReference type="InterPro" id="IPR052021">
    <property type="entry name" value="Type-I_RS_S_subunit"/>
</dbReference>
<comment type="caution">
    <text evidence="5">The sequence shown here is derived from an EMBL/GenBank/DDBJ whole genome shotgun (WGS) entry which is preliminary data.</text>
</comment>
<accession>X1ICS7</accession>
<dbReference type="InterPro" id="IPR000055">
    <property type="entry name" value="Restrct_endonuc_typeI_TRD"/>
</dbReference>
<evidence type="ECO:0000256" key="1">
    <source>
        <dbReference type="ARBA" id="ARBA00010923"/>
    </source>
</evidence>
<feature type="domain" description="Type I restriction modification DNA specificity" evidence="4">
    <location>
        <begin position="1"/>
        <end position="157"/>
    </location>
</feature>
<sequence>WKIVKLKGNIKFVKGKKPKIIFKEKSDELSKYLTINVLSGKDYLYAHPKSVILAEKDNILMVMDGASSGKIYFGANGIVASTLAKVEILNNDLSTEYVYHFLKYNENEINNHTTGSAIPHTDKNFVLSLKIALPDTNDIMFSKFNKAIGSIENKIIQNNDENKRLAKIRDSLLPKLMSGEIRVPINDKEGDEQLCKK</sequence>
<evidence type="ECO:0000313" key="5">
    <source>
        <dbReference type="EMBL" id="GAH80226.1"/>
    </source>
</evidence>
<dbReference type="GO" id="GO:0009307">
    <property type="term" value="P:DNA restriction-modification system"/>
    <property type="evidence" value="ECO:0007669"/>
    <property type="project" value="UniProtKB-KW"/>
</dbReference>
<organism evidence="5">
    <name type="scientific">marine sediment metagenome</name>
    <dbReference type="NCBI Taxonomy" id="412755"/>
    <lineage>
        <taxon>unclassified sequences</taxon>
        <taxon>metagenomes</taxon>
        <taxon>ecological metagenomes</taxon>
    </lineage>
</organism>
<dbReference type="PANTHER" id="PTHR30408">
    <property type="entry name" value="TYPE-1 RESTRICTION ENZYME ECOKI SPECIFICITY PROTEIN"/>
    <property type="match status" value="1"/>
</dbReference>
<reference evidence="5" key="1">
    <citation type="journal article" date="2014" name="Front. Microbiol.">
        <title>High frequency of phylogenetically diverse reductive dehalogenase-homologous genes in deep subseafloor sedimentary metagenomes.</title>
        <authorList>
            <person name="Kawai M."/>
            <person name="Futagami T."/>
            <person name="Toyoda A."/>
            <person name="Takaki Y."/>
            <person name="Nishi S."/>
            <person name="Hori S."/>
            <person name="Arai W."/>
            <person name="Tsubouchi T."/>
            <person name="Morono Y."/>
            <person name="Uchiyama I."/>
            <person name="Ito T."/>
            <person name="Fujiyama A."/>
            <person name="Inagaki F."/>
            <person name="Takami H."/>
        </authorList>
    </citation>
    <scope>NUCLEOTIDE SEQUENCE</scope>
    <source>
        <strain evidence="5">Expedition CK06-06</strain>
    </source>
</reference>
<dbReference type="InterPro" id="IPR044946">
    <property type="entry name" value="Restrct_endonuc_typeI_TRD_sf"/>
</dbReference>
<protein>
    <recommendedName>
        <fullName evidence="4">Type I restriction modification DNA specificity domain-containing protein</fullName>
    </recommendedName>
</protein>
<gene>
    <name evidence="5" type="ORF">S03H2_57297</name>
</gene>
<proteinExistence type="inferred from homology"/>
<dbReference type="EMBL" id="BARU01036724">
    <property type="protein sequence ID" value="GAH80226.1"/>
    <property type="molecule type" value="Genomic_DNA"/>
</dbReference>
<dbReference type="GO" id="GO:0003677">
    <property type="term" value="F:DNA binding"/>
    <property type="evidence" value="ECO:0007669"/>
    <property type="project" value="UniProtKB-KW"/>
</dbReference>
<comment type="similarity">
    <text evidence="1">Belongs to the type-I restriction system S methylase family.</text>
</comment>
<dbReference type="PANTHER" id="PTHR30408:SF13">
    <property type="entry name" value="TYPE I RESTRICTION ENZYME HINDI SPECIFICITY SUBUNIT"/>
    <property type="match status" value="1"/>
</dbReference>
<keyword evidence="2" id="KW-0680">Restriction system</keyword>
<dbReference type="AlphaFoldDB" id="X1ICS7"/>
<evidence type="ECO:0000256" key="3">
    <source>
        <dbReference type="ARBA" id="ARBA00023125"/>
    </source>
</evidence>
<dbReference type="Gene3D" id="3.90.220.20">
    <property type="entry name" value="DNA methylase specificity domains"/>
    <property type="match status" value="1"/>
</dbReference>
<dbReference type="SUPFAM" id="SSF116734">
    <property type="entry name" value="DNA methylase specificity domain"/>
    <property type="match status" value="1"/>
</dbReference>
<evidence type="ECO:0000256" key="2">
    <source>
        <dbReference type="ARBA" id="ARBA00022747"/>
    </source>
</evidence>
<name>X1ICS7_9ZZZZ</name>